<dbReference type="EMBL" id="LFEJ01000017">
    <property type="protein sequence ID" value="KMV34114.1"/>
    <property type="molecule type" value="Genomic_DNA"/>
</dbReference>
<feature type="transmembrane region" description="Helical" evidence="1">
    <location>
        <begin position="69"/>
        <end position="86"/>
    </location>
</feature>
<dbReference type="InterPro" id="IPR008875">
    <property type="entry name" value="TraX"/>
</dbReference>
<keyword evidence="1" id="KW-0812">Transmembrane</keyword>
<dbReference type="Proteomes" id="UP000037315">
    <property type="component" value="Unassembled WGS sequence"/>
</dbReference>
<dbReference type="PATRIC" id="fig|1656095.3.peg.4582"/>
<sequence>MPDSLSPGAIDLIKVMALLAMMADHFNTLFMRVPGPELYALGRMAFPLFTMIWAVNITRAPARLQTRANRLWVWAVVTQPAFALAFHHHFPWYALNILFVFAGVTQLLAWRAKYAWKGTVTGIVLLTALMYPLWPASYGLQGVLLALGLAVYFDTGITPRQRELAGAVSFAALFSLNGLNHLAAQPFETMMVAILPTLLLPWFALQLAGVLMPAGRERFMPRRFFYAAYIWHLFLFGIAVYLMGL</sequence>
<accession>A0A0J8Y9J7</accession>
<reference evidence="2 3" key="1">
    <citation type="submission" date="2015-06" db="EMBL/GenBank/DDBJ databases">
        <title>Genome sequencing of Cronobacter sp. strain DJ34 isolated from petroleum contaminated sludge of Duliajan Oil Fields, Assam, India.</title>
        <authorList>
            <person name="Pal S."/>
            <person name="Banerjee T.D."/>
            <person name="Roy A."/>
            <person name="Sar P."/>
            <person name="Kazy S.K."/>
        </authorList>
    </citation>
    <scope>NUCLEOTIDE SEQUENCE [LARGE SCALE GENOMIC DNA]</scope>
    <source>
        <strain evidence="2 3">DJ34</strain>
    </source>
</reference>
<feature type="transmembrane region" description="Helical" evidence="1">
    <location>
        <begin position="114"/>
        <end position="134"/>
    </location>
</feature>
<feature type="transmembrane region" description="Helical" evidence="1">
    <location>
        <begin position="190"/>
        <end position="212"/>
    </location>
</feature>
<keyword evidence="1" id="KW-0472">Membrane</keyword>
<feature type="transmembrane region" description="Helical" evidence="1">
    <location>
        <begin position="38"/>
        <end position="57"/>
    </location>
</feature>
<proteinExistence type="predicted"/>
<comment type="caution">
    <text evidence="2">The sequence shown here is derived from an EMBL/GenBank/DDBJ whole genome shotgun (WGS) entry which is preliminary data.</text>
</comment>
<organism evidence="2 3">
    <name type="scientific">Franconibacter pulveris</name>
    <dbReference type="NCBI Taxonomy" id="435910"/>
    <lineage>
        <taxon>Bacteria</taxon>
        <taxon>Pseudomonadati</taxon>
        <taxon>Pseudomonadota</taxon>
        <taxon>Gammaproteobacteria</taxon>
        <taxon>Enterobacterales</taxon>
        <taxon>Enterobacteriaceae</taxon>
        <taxon>Franconibacter</taxon>
    </lineage>
</organism>
<dbReference type="AlphaFoldDB" id="A0A0J8Y9J7"/>
<dbReference type="Pfam" id="PF05857">
    <property type="entry name" value="TraX"/>
    <property type="match status" value="1"/>
</dbReference>
<gene>
    <name evidence="2" type="ORF">ACH50_13540</name>
</gene>
<evidence type="ECO:0000313" key="2">
    <source>
        <dbReference type="EMBL" id="KMV34114.1"/>
    </source>
</evidence>
<evidence type="ECO:0000313" key="3">
    <source>
        <dbReference type="Proteomes" id="UP000037315"/>
    </source>
</evidence>
<name>A0A0J8Y9J7_9ENTR</name>
<keyword evidence="3" id="KW-1185">Reference proteome</keyword>
<feature type="transmembrane region" description="Helical" evidence="1">
    <location>
        <begin position="92"/>
        <end position="109"/>
    </location>
</feature>
<evidence type="ECO:0000256" key="1">
    <source>
        <dbReference type="SAM" id="Phobius"/>
    </source>
</evidence>
<feature type="transmembrane region" description="Helical" evidence="1">
    <location>
        <begin position="224"/>
        <end position="244"/>
    </location>
</feature>
<protein>
    <submittedName>
        <fullName evidence="2">Conjugal transfer protein TraX</fullName>
    </submittedName>
</protein>
<keyword evidence="1" id="KW-1133">Transmembrane helix</keyword>